<name>A0ABQ8VQ15_9AGAR</name>
<dbReference type="InterPro" id="IPR001128">
    <property type="entry name" value="Cyt_P450"/>
</dbReference>
<evidence type="ECO:0000313" key="5">
    <source>
        <dbReference type="EMBL" id="KAJ4498486.1"/>
    </source>
</evidence>
<dbReference type="SUPFAM" id="SSF48264">
    <property type="entry name" value="Cytochrome P450"/>
    <property type="match status" value="1"/>
</dbReference>
<evidence type="ECO:0000256" key="2">
    <source>
        <dbReference type="ARBA" id="ARBA00022723"/>
    </source>
</evidence>
<keyword evidence="4" id="KW-0408">Iron</keyword>
<dbReference type="InterPro" id="IPR036396">
    <property type="entry name" value="Cyt_P450_sf"/>
</dbReference>
<dbReference type="EMBL" id="JANVFT010000015">
    <property type="protein sequence ID" value="KAJ4498486.1"/>
    <property type="molecule type" value="Genomic_DNA"/>
</dbReference>
<keyword evidence="6" id="KW-1185">Reference proteome</keyword>
<evidence type="ECO:0000256" key="4">
    <source>
        <dbReference type="ARBA" id="ARBA00023004"/>
    </source>
</evidence>
<keyword evidence="2" id="KW-0479">Metal-binding</keyword>
<comment type="caution">
    <text evidence="5">The sequence shown here is derived from an EMBL/GenBank/DDBJ whole genome shotgun (WGS) entry which is preliminary data.</text>
</comment>
<keyword evidence="3" id="KW-0560">Oxidoreductase</keyword>
<organism evidence="5 6">
    <name type="scientific">Lentinula lateritia</name>
    <dbReference type="NCBI Taxonomy" id="40482"/>
    <lineage>
        <taxon>Eukaryota</taxon>
        <taxon>Fungi</taxon>
        <taxon>Dikarya</taxon>
        <taxon>Basidiomycota</taxon>
        <taxon>Agaricomycotina</taxon>
        <taxon>Agaricomycetes</taxon>
        <taxon>Agaricomycetidae</taxon>
        <taxon>Agaricales</taxon>
        <taxon>Marasmiineae</taxon>
        <taxon>Omphalotaceae</taxon>
        <taxon>Lentinula</taxon>
    </lineage>
</organism>
<dbReference type="Gene3D" id="1.10.630.10">
    <property type="entry name" value="Cytochrome P450"/>
    <property type="match status" value="1"/>
</dbReference>
<evidence type="ECO:0000256" key="3">
    <source>
        <dbReference type="ARBA" id="ARBA00023002"/>
    </source>
</evidence>
<comment type="similarity">
    <text evidence="1">Belongs to the cytochrome P450 family.</text>
</comment>
<evidence type="ECO:0000256" key="1">
    <source>
        <dbReference type="ARBA" id="ARBA00010617"/>
    </source>
</evidence>
<evidence type="ECO:0000313" key="6">
    <source>
        <dbReference type="Proteomes" id="UP001150217"/>
    </source>
</evidence>
<reference evidence="5" key="1">
    <citation type="submission" date="2022-08" db="EMBL/GenBank/DDBJ databases">
        <title>A Global Phylogenomic Analysis of the Shiitake Genus Lentinula.</title>
        <authorList>
            <consortium name="DOE Joint Genome Institute"/>
            <person name="Sierra-Patev S."/>
            <person name="Min B."/>
            <person name="Naranjo-Ortiz M."/>
            <person name="Looney B."/>
            <person name="Konkel Z."/>
            <person name="Slot J.C."/>
            <person name="Sakamoto Y."/>
            <person name="Steenwyk J.L."/>
            <person name="Rokas A."/>
            <person name="Carro J."/>
            <person name="Camarero S."/>
            <person name="Ferreira P."/>
            <person name="Molpeceres G."/>
            <person name="Ruiz-Duenas F.J."/>
            <person name="Serrano A."/>
            <person name="Henrissat B."/>
            <person name="Drula E."/>
            <person name="Hughes K.W."/>
            <person name="Mata J.L."/>
            <person name="Ishikawa N.K."/>
            <person name="Vargas-Isla R."/>
            <person name="Ushijima S."/>
            <person name="Smith C.A."/>
            <person name="Ahrendt S."/>
            <person name="Andreopoulos W."/>
            <person name="He G."/>
            <person name="Labutti K."/>
            <person name="Lipzen A."/>
            <person name="Ng V."/>
            <person name="Riley R."/>
            <person name="Sandor L."/>
            <person name="Barry K."/>
            <person name="Martinez A.T."/>
            <person name="Xiao Y."/>
            <person name="Gibbons J.G."/>
            <person name="Terashima K."/>
            <person name="Grigoriev I.V."/>
            <person name="Hibbett D.S."/>
        </authorList>
    </citation>
    <scope>NUCLEOTIDE SEQUENCE</scope>
    <source>
        <strain evidence="5">RHP3577 ss4</strain>
    </source>
</reference>
<proteinExistence type="inferred from homology"/>
<sequence>MSSSASVSGVLPPLTRPALIPHAHASFRAINRSKELWGIDSEKFKPERWVENHVPETVKSIPAVWSNMMSFLAGPHACIGYRIALLQMKSMLFTLVRDFEFELAISSEDIGRRKNIVGRPYVASDPGSGSQLPMLIQPCNVVV</sequence>
<gene>
    <name evidence="5" type="ORF">C8R41DRAFT_756835</name>
</gene>
<protein>
    <submittedName>
        <fullName evidence="5">Cytochrome P450</fullName>
    </submittedName>
</protein>
<accession>A0ABQ8VQ15</accession>
<dbReference type="Proteomes" id="UP001150217">
    <property type="component" value="Unassembled WGS sequence"/>
</dbReference>
<dbReference type="PANTHER" id="PTHR24296">
    <property type="entry name" value="CYTOCHROME P450"/>
    <property type="match status" value="1"/>
</dbReference>
<dbReference type="Pfam" id="PF00067">
    <property type="entry name" value="p450"/>
    <property type="match status" value="1"/>
</dbReference>